<dbReference type="GO" id="GO:0003700">
    <property type="term" value="F:DNA-binding transcription factor activity"/>
    <property type="evidence" value="ECO:0007669"/>
    <property type="project" value="InterPro"/>
</dbReference>
<dbReference type="CDD" id="cd08422">
    <property type="entry name" value="PBP2_CrgA_like"/>
    <property type="match status" value="1"/>
</dbReference>
<proteinExistence type="inferred from homology"/>
<sequence length="313" mass="35194">MYNGKLLDGYVVFVEVVESGSFTVAAERTQHSTSYISKEVTKLEERLGVRLLQRTTRTLKLTPEGENFYQHARDVVDAAQAAEESLSGSQIEPSGLLKITCPVALGLSTMSVIFTQYAQRYPKVTLDIDLSDKKVDVIEQGIDIAIRASDRLEDSSLISRKLFTDRGITVASPAYLQRYGTPLAPSELAHHDIISYSYAKNNKRWVYEDRDGNEAAVDITSRITVNSAKMELEMCKAGLGITRLPRFYLGNELETGELVELFNDYPKHQLGVYMVYPSRKNMSAKVRAFKDMVETELVHHLSLRQKELNKGMA</sequence>
<dbReference type="EMBL" id="OANU01000059">
    <property type="protein sequence ID" value="SNX49418.1"/>
    <property type="molecule type" value="Genomic_DNA"/>
</dbReference>
<keyword evidence="4" id="KW-0804">Transcription</keyword>
<dbReference type="SUPFAM" id="SSF46785">
    <property type="entry name" value="Winged helix' DNA-binding domain"/>
    <property type="match status" value="1"/>
</dbReference>
<dbReference type="PANTHER" id="PTHR30537">
    <property type="entry name" value="HTH-TYPE TRANSCRIPTIONAL REGULATOR"/>
    <property type="match status" value="1"/>
</dbReference>
<dbReference type="Gene3D" id="1.10.10.10">
    <property type="entry name" value="Winged helix-like DNA-binding domain superfamily/Winged helix DNA-binding domain"/>
    <property type="match status" value="1"/>
</dbReference>
<dbReference type="InterPro" id="IPR058163">
    <property type="entry name" value="LysR-type_TF_proteobact-type"/>
</dbReference>
<dbReference type="GO" id="GO:0043565">
    <property type="term" value="F:sequence-specific DNA binding"/>
    <property type="evidence" value="ECO:0007669"/>
    <property type="project" value="TreeGrafter"/>
</dbReference>
<keyword evidence="7" id="KW-1185">Reference proteome</keyword>
<dbReference type="GO" id="GO:0006351">
    <property type="term" value="P:DNA-templated transcription"/>
    <property type="evidence" value="ECO:0007669"/>
    <property type="project" value="TreeGrafter"/>
</dbReference>
<dbReference type="PROSITE" id="PS50931">
    <property type="entry name" value="HTH_LYSR"/>
    <property type="match status" value="1"/>
</dbReference>
<evidence type="ECO:0000256" key="2">
    <source>
        <dbReference type="ARBA" id="ARBA00023015"/>
    </source>
</evidence>
<keyword evidence="3" id="KW-0238">DNA-binding</keyword>
<evidence type="ECO:0000259" key="5">
    <source>
        <dbReference type="PROSITE" id="PS50931"/>
    </source>
</evidence>
<dbReference type="Pfam" id="PF03466">
    <property type="entry name" value="LysR_substrate"/>
    <property type="match status" value="1"/>
</dbReference>
<dbReference type="InterPro" id="IPR036388">
    <property type="entry name" value="WH-like_DNA-bd_sf"/>
</dbReference>
<gene>
    <name evidence="6" type="primary">dmlR_8</name>
    <name evidence="6" type="ORF">VTH8203_03065</name>
</gene>
<dbReference type="InterPro" id="IPR036390">
    <property type="entry name" value="WH_DNA-bd_sf"/>
</dbReference>
<feature type="domain" description="HTH lysR-type" evidence="5">
    <location>
        <begin position="11"/>
        <end position="62"/>
    </location>
</feature>
<dbReference type="InterPro" id="IPR000847">
    <property type="entry name" value="LysR_HTH_N"/>
</dbReference>
<accession>A0A240EL59</accession>
<evidence type="ECO:0000256" key="3">
    <source>
        <dbReference type="ARBA" id="ARBA00023125"/>
    </source>
</evidence>
<evidence type="ECO:0000256" key="1">
    <source>
        <dbReference type="ARBA" id="ARBA00009437"/>
    </source>
</evidence>
<dbReference type="FunFam" id="1.10.10.10:FF:000001">
    <property type="entry name" value="LysR family transcriptional regulator"/>
    <property type="match status" value="1"/>
</dbReference>
<dbReference type="Pfam" id="PF00126">
    <property type="entry name" value="HTH_1"/>
    <property type="match status" value="1"/>
</dbReference>
<dbReference type="RefSeq" id="WP_096994483.1">
    <property type="nucleotide sequence ID" value="NZ_JBHSII010000011.1"/>
</dbReference>
<dbReference type="AlphaFoldDB" id="A0A240EL59"/>
<protein>
    <submittedName>
        <fullName evidence="6">HTH-type transcriptional regulator DmlR</fullName>
    </submittedName>
</protein>
<dbReference type="PANTHER" id="PTHR30537:SF5">
    <property type="entry name" value="HTH-TYPE TRANSCRIPTIONAL ACTIVATOR TTDR-RELATED"/>
    <property type="match status" value="1"/>
</dbReference>
<dbReference type="OrthoDB" id="9786526at2"/>
<dbReference type="Proteomes" id="UP000219336">
    <property type="component" value="Unassembled WGS sequence"/>
</dbReference>
<evidence type="ECO:0000256" key="4">
    <source>
        <dbReference type="ARBA" id="ARBA00023163"/>
    </source>
</evidence>
<reference evidence="7" key="1">
    <citation type="submission" date="2016-06" db="EMBL/GenBank/DDBJ databases">
        <authorList>
            <person name="Rodrigo-Torres L."/>
            <person name="Arahal R.D."/>
            <person name="Lucena T."/>
        </authorList>
    </citation>
    <scope>NUCLEOTIDE SEQUENCE [LARGE SCALE GENOMIC DNA]</scope>
    <source>
        <strain evidence="7">CECT8203</strain>
    </source>
</reference>
<dbReference type="Gene3D" id="3.40.190.290">
    <property type="match status" value="1"/>
</dbReference>
<evidence type="ECO:0000313" key="7">
    <source>
        <dbReference type="Proteomes" id="UP000219336"/>
    </source>
</evidence>
<organism evidence="6 7">
    <name type="scientific">Vibrio thalassae</name>
    <dbReference type="NCBI Taxonomy" id="1243014"/>
    <lineage>
        <taxon>Bacteria</taxon>
        <taxon>Pseudomonadati</taxon>
        <taxon>Pseudomonadota</taxon>
        <taxon>Gammaproteobacteria</taxon>
        <taxon>Vibrionales</taxon>
        <taxon>Vibrionaceae</taxon>
        <taxon>Vibrio</taxon>
    </lineage>
</organism>
<dbReference type="InterPro" id="IPR005119">
    <property type="entry name" value="LysR_subst-bd"/>
</dbReference>
<name>A0A240EL59_9VIBR</name>
<keyword evidence="2" id="KW-0805">Transcription regulation</keyword>
<evidence type="ECO:0000313" key="6">
    <source>
        <dbReference type="EMBL" id="SNX49418.1"/>
    </source>
</evidence>
<dbReference type="SUPFAM" id="SSF53850">
    <property type="entry name" value="Periplasmic binding protein-like II"/>
    <property type="match status" value="1"/>
</dbReference>
<comment type="similarity">
    <text evidence="1">Belongs to the LysR transcriptional regulatory family.</text>
</comment>